<reference evidence="7 8" key="1">
    <citation type="journal article" date="2018" name="Sci. Rep.">
        <title>Comparative genomics provides insights into the lifestyle and reveals functional heterogeneity of dark septate endophytic fungi.</title>
        <authorList>
            <person name="Knapp D.G."/>
            <person name="Nemeth J.B."/>
            <person name="Barry K."/>
            <person name="Hainaut M."/>
            <person name="Henrissat B."/>
            <person name="Johnson J."/>
            <person name="Kuo A."/>
            <person name="Lim J.H.P."/>
            <person name="Lipzen A."/>
            <person name="Nolan M."/>
            <person name="Ohm R.A."/>
            <person name="Tamas L."/>
            <person name="Grigoriev I.V."/>
            <person name="Spatafora J.W."/>
            <person name="Nagy L.G."/>
            <person name="Kovacs G.M."/>
        </authorList>
    </citation>
    <scope>NUCLEOTIDE SEQUENCE [LARGE SCALE GENOMIC DNA]</scope>
    <source>
        <strain evidence="7 8">DSE2036</strain>
    </source>
</reference>
<feature type="region of interest" description="Disordered" evidence="5">
    <location>
        <begin position="1"/>
        <end position="43"/>
    </location>
</feature>
<comment type="subcellular location">
    <subcellularLocation>
        <location evidence="1">Membrane</location>
        <topology evidence="1">Multi-pass membrane protein</topology>
    </subcellularLocation>
</comment>
<accession>A0A2V1DPI3</accession>
<dbReference type="InterPro" id="IPR050598">
    <property type="entry name" value="AminoAcid_Transporter"/>
</dbReference>
<evidence type="ECO:0000313" key="8">
    <source>
        <dbReference type="Proteomes" id="UP000244855"/>
    </source>
</evidence>
<feature type="compositionally biased region" description="Basic and acidic residues" evidence="5">
    <location>
        <begin position="1"/>
        <end position="14"/>
    </location>
</feature>
<keyword evidence="2 6" id="KW-0812">Transmembrane</keyword>
<evidence type="ECO:0000256" key="4">
    <source>
        <dbReference type="ARBA" id="ARBA00023136"/>
    </source>
</evidence>
<feature type="transmembrane region" description="Helical" evidence="6">
    <location>
        <begin position="52"/>
        <end position="72"/>
    </location>
</feature>
<feature type="transmembrane region" description="Helical" evidence="6">
    <location>
        <begin position="484"/>
        <end position="503"/>
    </location>
</feature>
<feature type="transmembrane region" description="Helical" evidence="6">
    <location>
        <begin position="168"/>
        <end position="186"/>
    </location>
</feature>
<dbReference type="GO" id="GO:0016020">
    <property type="term" value="C:membrane"/>
    <property type="evidence" value="ECO:0007669"/>
    <property type="project" value="UniProtKB-SubCell"/>
</dbReference>
<keyword evidence="8" id="KW-1185">Reference proteome</keyword>
<dbReference type="Gene3D" id="1.20.1740.10">
    <property type="entry name" value="Amino acid/polyamine transporter I"/>
    <property type="match status" value="1"/>
</dbReference>
<feature type="transmembrane region" description="Helical" evidence="6">
    <location>
        <begin position="198"/>
        <end position="222"/>
    </location>
</feature>
<organism evidence="7 8">
    <name type="scientific">Periconia macrospinosa</name>
    <dbReference type="NCBI Taxonomy" id="97972"/>
    <lineage>
        <taxon>Eukaryota</taxon>
        <taxon>Fungi</taxon>
        <taxon>Dikarya</taxon>
        <taxon>Ascomycota</taxon>
        <taxon>Pezizomycotina</taxon>
        <taxon>Dothideomycetes</taxon>
        <taxon>Pleosporomycetidae</taxon>
        <taxon>Pleosporales</taxon>
        <taxon>Massarineae</taxon>
        <taxon>Periconiaceae</taxon>
        <taxon>Periconia</taxon>
    </lineage>
</organism>
<evidence type="ECO:0000256" key="2">
    <source>
        <dbReference type="ARBA" id="ARBA00022692"/>
    </source>
</evidence>
<feature type="transmembrane region" description="Helical" evidence="6">
    <location>
        <begin position="427"/>
        <end position="445"/>
    </location>
</feature>
<dbReference type="STRING" id="97972.A0A2V1DPI3"/>
<dbReference type="Proteomes" id="UP000244855">
    <property type="component" value="Unassembled WGS sequence"/>
</dbReference>
<dbReference type="Pfam" id="PF13520">
    <property type="entry name" value="AA_permease_2"/>
    <property type="match status" value="1"/>
</dbReference>
<gene>
    <name evidence="7" type="ORF">DM02DRAFT_564077</name>
</gene>
<evidence type="ECO:0000256" key="3">
    <source>
        <dbReference type="ARBA" id="ARBA00022989"/>
    </source>
</evidence>
<dbReference type="OrthoDB" id="10062876at2759"/>
<evidence type="ECO:0000256" key="1">
    <source>
        <dbReference type="ARBA" id="ARBA00004141"/>
    </source>
</evidence>
<keyword evidence="3 6" id="KW-1133">Transmembrane helix</keyword>
<dbReference type="GO" id="GO:0015179">
    <property type="term" value="F:L-amino acid transmembrane transporter activity"/>
    <property type="evidence" value="ECO:0007669"/>
    <property type="project" value="TreeGrafter"/>
</dbReference>
<dbReference type="PIRSF" id="PIRSF006060">
    <property type="entry name" value="AA_transporter"/>
    <property type="match status" value="1"/>
</dbReference>
<dbReference type="InterPro" id="IPR002293">
    <property type="entry name" value="AA/rel_permease1"/>
</dbReference>
<name>A0A2V1DPI3_9PLEO</name>
<feature type="transmembrane region" description="Helical" evidence="6">
    <location>
        <begin position="451"/>
        <end position="472"/>
    </location>
</feature>
<evidence type="ECO:0000256" key="6">
    <source>
        <dbReference type="SAM" id="Phobius"/>
    </source>
</evidence>
<feature type="transmembrane region" description="Helical" evidence="6">
    <location>
        <begin position="303"/>
        <end position="323"/>
    </location>
</feature>
<proteinExistence type="predicted"/>
<feature type="transmembrane region" description="Helical" evidence="6">
    <location>
        <begin position="84"/>
        <end position="107"/>
    </location>
</feature>
<evidence type="ECO:0000256" key="5">
    <source>
        <dbReference type="SAM" id="MobiDB-lite"/>
    </source>
</evidence>
<feature type="transmembrane region" description="Helical" evidence="6">
    <location>
        <begin position="343"/>
        <end position="370"/>
    </location>
</feature>
<dbReference type="EMBL" id="KZ805385">
    <property type="protein sequence ID" value="PVH99781.1"/>
    <property type="molecule type" value="Genomic_DNA"/>
</dbReference>
<protein>
    <submittedName>
        <fullName evidence="7">Amino acid transporter</fullName>
    </submittedName>
</protein>
<evidence type="ECO:0000313" key="7">
    <source>
        <dbReference type="EMBL" id="PVH99781.1"/>
    </source>
</evidence>
<feature type="transmembrane region" description="Helical" evidence="6">
    <location>
        <begin position="509"/>
        <end position="527"/>
    </location>
</feature>
<dbReference type="PANTHER" id="PTHR11785:SF402">
    <property type="entry name" value="AMINO ACID TRANSPORTER (EUROFUNG)"/>
    <property type="match status" value="1"/>
</dbReference>
<dbReference type="PANTHER" id="PTHR11785">
    <property type="entry name" value="AMINO ACID TRANSPORTER"/>
    <property type="match status" value="1"/>
</dbReference>
<feature type="transmembrane region" description="Helical" evidence="6">
    <location>
        <begin position="119"/>
        <end position="136"/>
    </location>
</feature>
<keyword evidence="4 6" id="KW-0472">Membrane</keyword>
<dbReference type="AlphaFoldDB" id="A0A2V1DPI3"/>
<sequence>MDASSHESADDQNIRHPRPTSTSSETEPLLARRPSNLSQASSLPKQLTTRHAFAILITLQIGSGVFASPAQIDSNVPSPGASLLVWALGGLLSWAGAASFAELGAAIPINGGMQEYLRYVYGDTMAFMMAWVYIMATKPSAMAIQSIVIAESIGSIVSFTSSGADTTLLRLVAALALIFIVILNSLNTKFTMRLSESFTGIKITTVFLVVLGGLVAVVAYLVNPKSSLSGSDDWHERNWFDTRPTVSNATPVDWFGMGTWERYGHFATAIYGGLWAFDGWDNANLVASEIRDPGKALPKAIKCAMVVVLSSYELVNVSYYILLPWDIISSDNAVAVTAAARVFGQWAGISITILIALSCCGSITGNVFTIGRLIIAASQRNYLPSFLGTRGIPAFTSRYEGEAQPAITAATEPPANPKSKLRSRIDAPIYANALALIVTLVYVFFGELRALLTFTGMASWIFYVSTVLGLLVLRRREPQLHRPYKPTVLLPIMFVVVGILVIARTAIFAPVQSVLLAFLLVAGAAISKIRSR</sequence>